<evidence type="ECO:0000256" key="2">
    <source>
        <dbReference type="SAM" id="Phobius"/>
    </source>
</evidence>
<dbReference type="RefSeq" id="WP_301813328.1">
    <property type="nucleotide sequence ID" value="NZ_JAUJZH010000020.1"/>
</dbReference>
<evidence type="ECO:0000313" key="3">
    <source>
        <dbReference type="EMBL" id="MDO1535547.1"/>
    </source>
</evidence>
<dbReference type="EMBL" id="JAUKVY010000020">
    <property type="protein sequence ID" value="MDO1535547.1"/>
    <property type="molecule type" value="Genomic_DNA"/>
</dbReference>
<protein>
    <submittedName>
        <fullName evidence="3">Glycerate kinase</fullName>
    </submittedName>
</protein>
<accession>A0ABT8SBG8</accession>
<reference evidence="3" key="1">
    <citation type="submission" date="2023-06" db="EMBL/GenBank/DDBJ databases">
        <authorList>
            <person name="Jiang Y."/>
            <person name="Liu Q."/>
        </authorList>
    </citation>
    <scope>NUCLEOTIDE SEQUENCE</scope>
    <source>
        <strain evidence="3">CGMCC 1.12090</strain>
    </source>
</reference>
<comment type="caution">
    <text evidence="3">The sequence shown here is derived from an EMBL/GenBank/DDBJ whole genome shotgun (WGS) entry which is preliminary data.</text>
</comment>
<keyword evidence="3" id="KW-0418">Kinase</keyword>
<dbReference type="GO" id="GO:0016301">
    <property type="term" value="F:kinase activity"/>
    <property type="evidence" value="ECO:0007669"/>
    <property type="project" value="UniProtKB-KW"/>
</dbReference>
<evidence type="ECO:0000256" key="1">
    <source>
        <dbReference type="SAM" id="MobiDB-lite"/>
    </source>
</evidence>
<gene>
    <name evidence="3" type="ORF">Q2T77_24990</name>
</gene>
<proteinExistence type="predicted"/>
<keyword evidence="4" id="KW-1185">Reference proteome</keyword>
<keyword evidence="2" id="KW-1133">Transmembrane helix</keyword>
<feature type="transmembrane region" description="Helical" evidence="2">
    <location>
        <begin position="26"/>
        <end position="46"/>
    </location>
</feature>
<organism evidence="3 4">
    <name type="scientific">Variovorax ginsengisoli</name>
    <dbReference type="NCBI Taxonomy" id="363844"/>
    <lineage>
        <taxon>Bacteria</taxon>
        <taxon>Pseudomonadati</taxon>
        <taxon>Pseudomonadota</taxon>
        <taxon>Betaproteobacteria</taxon>
        <taxon>Burkholderiales</taxon>
        <taxon>Comamonadaceae</taxon>
        <taxon>Variovorax</taxon>
    </lineage>
</organism>
<name>A0ABT8SBG8_9BURK</name>
<keyword evidence="3" id="KW-0808">Transferase</keyword>
<dbReference type="Proteomes" id="UP001169027">
    <property type="component" value="Unassembled WGS sequence"/>
</dbReference>
<keyword evidence="2" id="KW-0812">Transmembrane</keyword>
<sequence>MHPMNFGRLLVPVGGLVLLGLAWRSYGWGGVALVGGAIVMFLLMHFNRTMQVLKRAADRPIGTVASAVMLNAKLKPKATLLHVIAMTRALGELRSPKDTQPELFRWTDAGGSWVDCTFAGGKLVEWKLTRPEVAEDEAAADAPSADAVKPGAADALRPPV</sequence>
<evidence type="ECO:0000313" key="4">
    <source>
        <dbReference type="Proteomes" id="UP001169027"/>
    </source>
</evidence>
<keyword evidence="2" id="KW-0472">Membrane</keyword>
<feature type="region of interest" description="Disordered" evidence="1">
    <location>
        <begin position="135"/>
        <end position="160"/>
    </location>
</feature>